<dbReference type="KEGG" id="oan:Oant_1482"/>
<name>A6WYZ5_BRUA4</name>
<organism evidence="2 3">
    <name type="scientific">Brucella anthropi (strain ATCC 49188 / DSM 6882 / CCUG 24695 / JCM 21032 / LMG 3331 / NBRC 15819 / NCTC 12168 / Alc 37)</name>
    <name type="common">Ochrobactrum anthropi</name>
    <dbReference type="NCBI Taxonomy" id="439375"/>
    <lineage>
        <taxon>Bacteria</taxon>
        <taxon>Pseudomonadati</taxon>
        <taxon>Pseudomonadota</taxon>
        <taxon>Alphaproteobacteria</taxon>
        <taxon>Hyphomicrobiales</taxon>
        <taxon>Brucellaceae</taxon>
        <taxon>Brucella/Ochrobactrum group</taxon>
        <taxon>Brucella</taxon>
    </lineage>
</organism>
<dbReference type="Proteomes" id="UP000002301">
    <property type="component" value="Chromosome 1"/>
</dbReference>
<keyword evidence="3" id="KW-1185">Reference proteome</keyword>
<feature type="chain" id="PRO_5002702718" evidence="1">
    <location>
        <begin position="28"/>
        <end position="140"/>
    </location>
</feature>
<accession>A6WYZ5</accession>
<protein>
    <submittedName>
        <fullName evidence="2">Uncharacterized protein</fullName>
    </submittedName>
</protein>
<keyword evidence="1" id="KW-0732">Signal</keyword>
<evidence type="ECO:0000256" key="1">
    <source>
        <dbReference type="SAM" id="SignalP"/>
    </source>
</evidence>
<dbReference type="EMBL" id="CP000758">
    <property type="protein sequence ID" value="ABS14199.1"/>
    <property type="molecule type" value="Genomic_DNA"/>
</dbReference>
<evidence type="ECO:0000313" key="3">
    <source>
        <dbReference type="Proteomes" id="UP000002301"/>
    </source>
</evidence>
<sequence length="140" mass="14858">MVFKVLKQALIGLTFAALFAGHASAQAAGDFLSGSCADDANKPFCESAAKDFKKRFPLAYKGDYQSQRNVAFCLSSGCDGAVIRKPIFACAWRLVIITSGSPDVDQSDTANTDADCGKLSEIDRLTAAAQAKEIIGRLSK</sequence>
<evidence type="ECO:0000313" key="2">
    <source>
        <dbReference type="EMBL" id="ABS14199.1"/>
    </source>
</evidence>
<dbReference type="HOGENOM" id="CLU_150665_0_0_5"/>
<dbReference type="eggNOG" id="ENOG50335CH">
    <property type="taxonomic scope" value="Bacteria"/>
</dbReference>
<reference evidence="2 3" key="1">
    <citation type="journal article" date="2011" name="J. Bacteriol.">
        <title>Genome of Ochrobactrum anthropi ATCC 49188 T, a versatile opportunistic pathogen and symbiont of several eukaryotic hosts.</title>
        <authorList>
            <person name="Chain P.S."/>
            <person name="Lang D.M."/>
            <person name="Comerci D.J."/>
            <person name="Malfatti S.A."/>
            <person name="Vergez L.M."/>
            <person name="Shin M."/>
            <person name="Ugalde R.A."/>
            <person name="Garcia E."/>
            <person name="Tolmasky M.E."/>
        </authorList>
    </citation>
    <scope>NUCLEOTIDE SEQUENCE [LARGE SCALE GENOMIC DNA]</scope>
    <source>
        <strain evidence="3">ATCC 49188 / DSM 6882 / CCUG 24695 / JCM 21032 / LMG 3331 / NBRC 15819 / NCTC 12168 / Alc 37</strain>
    </source>
</reference>
<feature type="signal peptide" evidence="1">
    <location>
        <begin position="1"/>
        <end position="27"/>
    </location>
</feature>
<gene>
    <name evidence="2" type="ordered locus">Oant_1482</name>
</gene>
<proteinExistence type="predicted"/>
<dbReference type="AlphaFoldDB" id="A6WYZ5"/>
<dbReference type="PATRIC" id="fig|439375.7.peg.1553"/>